<dbReference type="Pfam" id="PF00120">
    <property type="entry name" value="Gln-synt_C"/>
    <property type="match status" value="1"/>
</dbReference>
<organism evidence="4 5">
    <name type="scientific">Marchantia polymorpha</name>
    <name type="common">Common liverwort</name>
    <name type="synonym">Marchantia aquatica</name>
    <dbReference type="NCBI Taxonomy" id="3197"/>
    <lineage>
        <taxon>Eukaryota</taxon>
        <taxon>Viridiplantae</taxon>
        <taxon>Streptophyta</taxon>
        <taxon>Embryophyta</taxon>
        <taxon>Marchantiophyta</taxon>
        <taxon>Marchantiopsida</taxon>
        <taxon>Marchantiidae</taxon>
        <taxon>Marchantiales</taxon>
        <taxon>Marchantiaceae</taxon>
        <taxon>Marchantia</taxon>
    </lineage>
</organism>
<dbReference type="Gramene" id="Mp5g24520.1">
    <property type="protein sequence ID" value="Mp5g24520.1.cds"/>
    <property type="gene ID" value="Mp5g24520"/>
</dbReference>
<name>A0A2R6XKC4_MARPO</name>
<dbReference type="SUPFAM" id="SSF51556">
    <property type="entry name" value="Metallo-dependent hydrolases"/>
    <property type="match status" value="1"/>
</dbReference>
<feature type="domain" description="GS catalytic" evidence="3">
    <location>
        <begin position="528"/>
        <end position="863"/>
    </location>
</feature>
<dbReference type="PANTHER" id="PTHR43383:SF2">
    <property type="entry name" value="AMIDOHYDROLASE 2 FAMILY PROTEIN"/>
    <property type="match status" value="1"/>
</dbReference>
<reference evidence="5" key="1">
    <citation type="journal article" date="2017" name="Cell">
        <title>Insights into land plant evolution garnered from the Marchantia polymorpha genome.</title>
        <authorList>
            <person name="Bowman J.L."/>
            <person name="Kohchi T."/>
            <person name="Yamato K.T."/>
            <person name="Jenkins J."/>
            <person name="Shu S."/>
            <person name="Ishizaki K."/>
            <person name="Yamaoka S."/>
            <person name="Nishihama R."/>
            <person name="Nakamura Y."/>
            <person name="Berger F."/>
            <person name="Adam C."/>
            <person name="Aki S.S."/>
            <person name="Althoff F."/>
            <person name="Araki T."/>
            <person name="Arteaga-Vazquez M.A."/>
            <person name="Balasubrmanian S."/>
            <person name="Barry K."/>
            <person name="Bauer D."/>
            <person name="Boehm C.R."/>
            <person name="Briginshaw L."/>
            <person name="Caballero-Perez J."/>
            <person name="Catarino B."/>
            <person name="Chen F."/>
            <person name="Chiyoda S."/>
            <person name="Chovatia M."/>
            <person name="Davies K.M."/>
            <person name="Delmans M."/>
            <person name="Demura T."/>
            <person name="Dierschke T."/>
            <person name="Dolan L."/>
            <person name="Dorantes-Acosta A.E."/>
            <person name="Eklund D.M."/>
            <person name="Florent S.N."/>
            <person name="Flores-Sandoval E."/>
            <person name="Fujiyama A."/>
            <person name="Fukuzawa H."/>
            <person name="Galik B."/>
            <person name="Grimanelli D."/>
            <person name="Grimwood J."/>
            <person name="Grossniklaus U."/>
            <person name="Hamada T."/>
            <person name="Haseloff J."/>
            <person name="Hetherington A.J."/>
            <person name="Higo A."/>
            <person name="Hirakawa Y."/>
            <person name="Hundley H.N."/>
            <person name="Ikeda Y."/>
            <person name="Inoue K."/>
            <person name="Inoue S.I."/>
            <person name="Ishida S."/>
            <person name="Jia Q."/>
            <person name="Kakita M."/>
            <person name="Kanazawa T."/>
            <person name="Kawai Y."/>
            <person name="Kawashima T."/>
            <person name="Kennedy M."/>
            <person name="Kinose K."/>
            <person name="Kinoshita T."/>
            <person name="Kohara Y."/>
            <person name="Koide E."/>
            <person name="Komatsu K."/>
            <person name="Kopischke S."/>
            <person name="Kubo M."/>
            <person name="Kyozuka J."/>
            <person name="Lagercrantz U."/>
            <person name="Lin S.S."/>
            <person name="Lindquist E."/>
            <person name="Lipzen A.M."/>
            <person name="Lu C.W."/>
            <person name="De Luna E."/>
            <person name="Martienssen R.A."/>
            <person name="Minamino N."/>
            <person name="Mizutani M."/>
            <person name="Mizutani M."/>
            <person name="Mochizuki N."/>
            <person name="Monte I."/>
            <person name="Mosher R."/>
            <person name="Nagasaki H."/>
            <person name="Nakagami H."/>
            <person name="Naramoto S."/>
            <person name="Nishitani K."/>
            <person name="Ohtani M."/>
            <person name="Okamoto T."/>
            <person name="Okumura M."/>
            <person name="Phillips J."/>
            <person name="Pollak B."/>
            <person name="Reinders A."/>
            <person name="Rovekamp M."/>
            <person name="Sano R."/>
            <person name="Sawa S."/>
            <person name="Schmid M.W."/>
            <person name="Shirakawa M."/>
            <person name="Solano R."/>
            <person name="Spunde A."/>
            <person name="Suetsugu N."/>
            <person name="Sugano S."/>
            <person name="Sugiyama A."/>
            <person name="Sun R."/>
            <person name="Suzuki Y."/>
            <person name="Takenaka M."/>
            <person name="Takezawa D."/>
            <person name="Tomogane H."/>
            <person name="Tsuzuki M."/>
            <person name="Ueda T."/>
            <person name="Umeda M."/>
            <person name="Ward J.M."/>
            <person name="Watanabe Y."/>
            <person name="Yazaki K."/>
            <person name="Yokoyama R."/>
            <person name="Yoshitake Y."/>
            <person name="Yotsui I."/>
            <person name="Zachgo S."/>
            <person name="Schmutz J."/>
        </authorList>
    </citation>
    <scope>NUCLEOTIDE SEQUENCE [LARGE SCALE GENOMIC DNA]</scope>
    <source>
        <strain evidence="5">Tak-1</strain>
    </source>
</reference>
<sequence>MMASSRQQEQLRSMEAEKIRAAVNDIELVDGHAHNLVALESCHPFLSAFSEAHGPALSYVPHTLSFKRGLEDIANLYNLGASLESIQEFRQNSSLTALSIKCFKAAKISTVLLDDGLEFDGMKDLAWHKEVVGDVHRILRIEYLAENILKQGLPGVGDKWTLKKFEELFVAGLKSQASSVVAFKSIVAYRSGLRINPSVTDEDAEKGLVRTVGTVEEIRLTDKNLTDWIFTKALELATSHDIPMQIHTGFGDVDLDLELANPVLLRSILEDLRFKHARIVLLHAAYPYMRQASYLACVYPQIHLDFGLAIPKLSVRGMKTAVAELLELAPINKVMFSTDAYAFPETYYLGAKWARTVLAEVLCDCVEEGDLSVDEAIAAAESILSKNSLAFYKLTTRAQTSDNSENQKAVDTNASKNFECSHSSLSVLDKVDYVRLLWGDTTGQRRCRVVPSARYKAVALKNGLSLATCCMALSSHKDAPARGSGLSGTGEIRLMPDASTLLEVPQWNHGLVLADMHVKPGTPSELCPRTTLRRLTGLLEEEYQLTMRAGFEAEFYLLKKATEPERWEAVDSSSYCSSTGLTQSLATLECMLSWLNTMQINIEQFHAESGGGQFEFALAHEPILIAADKLLLAREAITAAALQQNFLATFIPKLNLKTTPVGSGSHVHLSLWKEGKNVFSAESKADSNFGMSETGSSFLAGVLQHLPAILAFICPHPNSYERLKPNMWCGAFQCWGQVNREAPLRTSSPPDVSDGVVSNFELKSFDGCANPHLGLAAIVAGGLDGLRKKLKLPAPVDGNPADEVEGVIRKLPRTLEDAAQCLEEDDLLRQLMGEQLVKVVLAIRRADVAHYKSLSPDDLLYKY</sequence>
<dbReference type="Gene3D" id="3.20.20.140">
    <property type="entry name" value="Metal-dependent hydrolases"/>
    <property type="match status" value="1"/>
</dbReference>
<dbReference type="SMART" id="SM01230">
    <property type="entry name" value="Gln-synt_C"/>
    <property type="match status" value="1"/>
</dbReference>
<dbReference type="InterPro" id="IPR036651">
    <property type="entry name" value="Gln_synt_N_sf"/>
</dbReference>
<dbReference type="EMBL" id="KZ772682">
    <property type="protein sequence ID" value="PTQ46587.1"/>
    <property type="molecule type" value="Genomic_DNA"/>
</dbReference>
<dbReference type="Gene3D" id="3.30.590.10">
    <property type="entry name" value="Glutamine synthetase/guanido kinase, catalytic domain"/>
    <property type="match status" value="1"/>
</dbReference>
<gene>
    <name evidence="4" type="ORF">MARPO_0010s0006</name>
</gene>
<dbReference type="Proteomes" id="UP000244005">
    <property type="component" value="Unassembled WGS sequence"/>
</dbReference>
<keyword evidence="5" id="KW-1185">Reference proteome</keyword>
<dbReference type="InterPro" id="IPR006680">
    <property type="entry name" value="Amidohydro-rel"/>
</dbReference>
<dbReference type="InterPro" id="IPR008146">
    <property type="entry name" value="Gln_synth_cat_dom"/>
</dbReference>
<evidence type="ECO:0000313" key="4">
    <source>
        <dbReference type="EMBL" id="PTQ46587.1"/>
    </source>
</evidence>
<dbReference type="Gene3D" id="3.10.20.70">
    <property type="entry name" value="Glutamine synthetase, N-terminal domain"/>
    <property type="match status" value="1"/>
</dbReference>
<dbReference type="PROSITE" id="PS51987">
    <property type="entry name" value="GS_CATALYTIC"/>
    <property type="match status" value="1"/>
</dbReference>
<protein>
    <recommendedName>
        <fullName evidence="3">GS catalytic domain-containing protein</fullName>
    </recommendedName>
</protein>
<dbReference type="GO" id="GO:0006542">
    <property type="term" value="P:glutamine biosynthetic process"/>
    <property type="evidence" value="ECO:0007669"/>
    <property type="project" value="InterPro"/>
</dbReference>
<evidence type="ECO:0000256" key="1">
    <source>
        <dbReference type="PROSITE-ProRule" id="PRU01331"/>
    </source>
</evidence>
<evidence type="ECO:0000259" key="3">
    <source>
        <dbReference type="PROSITE" id="PS51987"/>
    </source>
</evidence>
<dbReference type="GO" id="GO:0004356">
    <property type="term" value="F:glutamine synthetase activity"/>
    <property type="evidence" value="ECO:0007669"/>
    <property type="project" value="InterPro"/>
</dbReference>
<dbReference type="GO" id="GO:0016787">
    <property type="term" value="F:hydrolase activity"/>
    <property type="evidence" value="ECO:0007669"/>
    <property type="project" value="InterPro"/>
</dbReference>
<dbReference type="InterPro" id="IPR032466">
    <property type="entry name" value="Metal_Hydrolase"/>
</dbReference>
<dbReference type="InterPro" id="IPR014746">
    <property type="entry name" value="Gln_synth/guanido_kin_cat_dom"/>
</dbReference>
<proteinExistence type="inferred from homology"/>
<evidence type="ECO:0000256" key="2">
    <source>
        <dbReference type="RuleBase" id="RU000384"/>
    </source>
</evidence>
<dbReference type="PANTHER" id="PTHR43383">
    <property type="entry name" value="NODULIN 6"/>
    <property type="match status" value="1"/>
</dbReference>
<dbReference type="AlphaFoldDB" id="A0A2R6XKC4"/>
<accession>A0A2R6XKC4</accession>
<dbReference type="OrthoDB" id="77835at2759"/>
<dbReference type="Pfam" id="PF04909">
    <property type="entry name" value="Amidohydro_2"/>
    <property type="match status" value="1"/>
</dbReference>
<dbReference type="SUPFAM" id="SSF55931">
    <property type="entry name" value="Glutamine synthetase/guanido kinase"/>
    <property type="match status" value="1"/>
</dbReference>
<evidence type="ECO:0000313" key="5">
    <source>
        <dbReference type="Proteomes" id="UP000244005"/>
    </source>
</evidence>
<comment type="similarity">
    <text evidence="1 2">Belongs to the glutamine synthetase family.</text>
</comment>